<keyword evidence="2" id="KW-1185">Reference proteome</keyword>
<reference evidence="1 2" key="1">
    <citation type="submission" date="2017-03" db="EMBL/GenBank/DDBJ databases">
        <title>Genomic and clinical evidence uncovers the enterohepatic species Helicobacter valdiviensis as a potential human intestinal pathogen.</title>
        <authorList>
            <person name="Fresia P."/>
            <person name="Jara R."/>
            <person name="Sierra R."/>
            <person name="Ferres I."/>
            <person name="Greif G."/>
            <person name="Iraola G."/>
            <person name="Collado L."/>
        </authorList>
    </citation>
    <scope>NUCLEOTIDE SEQUENCE [LARGE SCALE GENOMIC DNA]</scope>
    <source>
        <strain evidence="1 2">WBE14</strain>
    </source>
</reference>
<sequence>MLINFKCDECQKYQEEEIEVYFDFQDREMVEDYTLECEYCGCIKQITLSLDLKDGQCKN</sequence>
<dbReference type="EMBL" id="NBIU01000023">
    <property type="protein sequence ID" value="PZT47709.1"/>
    <property type="molecule type" value="Genomic_DNA"/>
</dbReference>
<dbReference type="RefSeq" id="WP_111230199.1">
    <property type="nucleotide sequence ID" value="NZ_NBIU01000023.1"/>
</dbReference>
<organism evidence="1 2">
    <name type="scientific">Helicobacter valdiviensis</name>
    <dbReference type="NCBI Taxonomy" id="1458358"/>
    <lineage>
        <taxon>Bacteria</taxon>
        <taxon>Pseudomonadati</taxon>
        <taxon>Campylobacterota</taxon>
        <taxon>Epsilonproteobacteria</taxon>
        <taxon>Campylobacterales</taxon>
        <taxon>Helicobacteraceae</taxon>
        <taxon>Helicobacter</taxon>
    </lineage>
</organism>
<evidence type="ECO:0000313" key="2">
    <source>
        <dbReference type="Proteomes" id="UP000249746"/>
    </source>
</evidence>
<dbReference type="AlphaFoldDB" id="A0A2W6MUW3"/>
<gene>
    <name evidence="1" type="ORF">B6S12_07560</name>
</gene>
<evidence type="ECO:0008006" key="3">
    <source>
        <dbReference type="Google" id="ProtNLM"/>
    </source>
</evidence>
<protein>
    <recommendedName>
        <fullName evidence="3">CPXCG motif-containing cysteine-rich protein</fullName>
    </recommendedName>
</protein>
<evidence type="ECO:0000313" key="1">
    <source>
        <dbReference type="EMBL" id="PZT47709.1"/>
    </source>
</evidence>
<name>A0A2W6MUW3_9HELI</name>
<proteinExistence type="predicted"/>
<dbReference type="Proteomes" id="UP000249746">
    <property type="component" value="Unassembled WGS sequence"/>
</dbReference>
<comment type="caution">
    <text evidence="1">The sequence shown here is derived from an EMBL/GenBank/DDBJ whole genome shotgun (WGS) entry which is preliminary data.</text>
</comment>
<accession>A0A2W6MUW3</accession>